<protein>
    <recommendedName>
        <fullName evidence="3">DUF6199 domain-containing protein</fullName>
    </recommendedName>
</protein>
<proteinExistence type="predicted"/>
<sequence length="100" mass="11240">MTILFALICLFMAVFPRGYWLMQASGYKNPEAHEPSDGTVAFTRVLGVVTLVVLVFIFIPAAIEHDQKPAETTTYQQTREEPEPTPEQTCEKGTFLCLED</sequence>
<name>A0A918AGE0_9ACTN</name>
<reference evidence="4" key="2">
    <citation type="submission" date="2020-09" db="EMBL/GenBank/DDBJ databases">
        <authorList>
            <person name="Sun Q."/>
            <person name="Zhou Y."/>
        </authorList>
    </citation>
    <scope>NUCLEOTIDE SEQUENCE</scope>
    <source>
        <strain evidence="4">CGMCC 4.7430</strain>
    </source>
</reference>
<keyword evidence="2" id="KW-0812">Transmembrane</keyword>
<evidence type="ECO:0000256" key="1">
    <source>
        <dbReference type="SAM" id="MobiDB-lite"/>
    </source>
</evidence>
<dbReference type="RefSeq" id="WP_189145074.1">
    <property type="nucleotide sequence ID" value="NZ_BMNK01000032.1"/>
</dbReference>
<evidence type="ECO:0000313" key="4">
    <source>
        <dbReference type="EMBL" id="GGP18658.1"/>
    </source>
</evidence>
<feature type="domain" description="DUF6199" evidence="3">
    <location>
        <begin position="2"/>
        <end position="59"/>
    </location>
</feature>
<keyword evidence="5" id="KW-1185">Reference proteome</keyword>
<accession>A0A918AGE0</accession>
<comment type="caution">
    <text evidence="4">The sequence shown here is derived from an EMBL/GenBank/DDBJ whole genome shotgun (WGS) entry which is preliminary data.</text>
</comment>
<feature type="transmembrane region" description="Helical" evidence="2">
    <location>
        <begin position="40"/>
        <end position="63"/>
    </location>
</feature>
<evidence type="ECO:0000256" key="2">
    <source>
        <dbReference type="SAM" id="Phobius"/>
    </source>
</evidence>
<reference evidence="4" key="1">
    <citation type="journal article" date="2014" name="Int. J. Syst. Evol. Microbiol.">
        <title>Complete genome sequence of Corynebacterium casei LMG S-19264T (=DSM 44701T), isolated from a smear-ripened cheese.</title>
        <authorList>
            <consortium name="US DOE Joint Genome Institute (JGI-PGF)"/>
            <person name="Walter F."/>
            <person name="Albersmeier A."/>
            <person name="Kalinowski J."/>
            <person name="Ruckert C."/>
        </authorList>
    </citation>
    <scope>NUCLEOTIDE SEQUENCE</scope>
    <source>
        <strain evidence="4">CGMCC 4.7430</strain>
    </source>
</reference>
<gene>
    <name evidence="4" type="ORF">GCM10012278_91540</name>
</gene>
<dbReference type="AlphaFoldDB" id="A0A918AGE0"/>
<dbReference type="InterPro" id="IPR045679">
    <property type="entry name" value="DUF6199"/>
</dbReference>
<feature type="region of interest" description="Disordered" evidence="1">
    <location>
        <begin position="69"/>
        <end position="100"/>
    </location>
</feature>
<dbReference type="EMBL" id="BMNK01000032">
    <property type="protein sequence ID" value="GGP18658.1"/>
    <property type="molecule type" value="Genomic_DNA"/>
</dbReference>
<organism evidence="4 5">
    <name type="scientific">Nonomuraea glycinis</name>
    <dbReference type="NCBI Taxonomy" id="2047744"/>
    <lineage>
        <taxon>Bacteria</taxon>
        <taxon>Bacillati</taxon>
        <taxon>Actinomycetota</taxon>
        <taxon>Actinomycetes</taxon>
        <taxon>Streptosporangiales</taxon>
        <taxon>Streptosporangiaceae</taxon>
        <taxon>Nonomuraea</taxon>
    </lineage>
</organism>
<evidence type="ECO:0000313" key="5">
    <source>
        <dbReference type="Proteomes" id="UP000660745"/>
    </source>
</evidence>
<evidence type="ECO:0000259" key="3">
    <source>
        <dbReference type="Pfam" id="PF19701"/>
    </source>
</evidence>
<keyword evidence="2" id="KW-1133">Transmembrane helix</keyword>
<dbReference type="Pfam" id="PF19701">
    <property type="entry name" value="DUF6199"/>
    <property type="match status" value="1"/>
</dbReference>
<dbReference type="Proteomes" id="UP000660745">
    <property type="component" value="Unassembled WGS sequence"/>
</dbReference>
<keyword evidence="2" id="KW-0472">Membrane</keyword>